<feature type="compositionally biased region" description="Low complexity" evidence="3">
    <location>
        <begin position="91"/>
        <end position="162"/>
    </location>
</feature>
<sequence length="571" mass="62415">MTASKKNKHRKIGMFVGVSTTLFSVCGPILQSVVYAEEANVSTDKVIHPLPDATSVINFSTDFSSTTNAANTGEISSQPTQEDTGTKPEEGSNGSETGSSSSQSNGNSSSNGGNQNTGSSSSSNNQGSSSGTNSSSNGGISSNSSNPSTGSSSSNGSISNNNDGEKDPITKPSSSKDENDLLGKNINKPKDSTPIKYSRNQSTAEFIEEIGESARQIGQKNDLYASVMIAQAILESGSGNSGLSRSPNYNLFGIKGSYEGEAVQMPTLEDNGKGGMYTISAKFRKYPSYKESLEDYATLMTGGTSGRSTFYQGAWKSNTKSYKEATKYLTGRYATDTRYNDKLDGLIETYELTQYDQKKAVETKMEKSKETEAFIKEISTDAKEIAGKNDLYASVLIADAIIQSSSGNNILAKKNNIFLAEGEYQDKSVEVETVKQTKKGPKLEKVSYKEYPSYEEAMTDHVKELKEDKDVYQEMTTTKKDTYKKVTAYMTAQNKQDRKYHKKLNSLIATYDLTEFDKEVEPKKVVKKAKPKKDLKKKSENIDMLNKIGQNMTDKLSESLEKPTKYQVTKN</sequence>
<dbReference type="GeneID" id="95580258"/>
<name>A0A430B1H5_9ENTE</name>
<proteinExistence type="inferred from homology"/>
<keyword evidence="6" id="KW-1185">Reference proteome</keyword>
<reference evidence="5 6" key="1">
    <citation type="submission" date="2017-05" db="EMBL/GenBank/DDBJ databases">
        <title>Vagococcus spp. assemblies.</title>
        <authorList>
            <person name="Gulvik C.A."/>
        </authorList>
    </citation>
    <scope>NUCLEOTIDE SEQUENCE [LARGE SCALE GENOMIC DNA]</scope>
    <source>
        <strain evidence="5 6">SS1714</strain>
    </source>
</reference>
<organism evidence="5 6">
    <name type="scientific">Vagococcus carniphilus</name>
    <dbReference type="NCBI Taxonomy" id="218144"/>
    <lineage>
        <taxon>Bacteria</taxon>
        <taxon>Bacillati</taxon>
        <taxon>Bacillota</taxon>
        <taxon>Bacilli</taxon>
        <taxon>Lactobacillales</taxon>
        <taxon>Enterococcaceae</taxon>
        <taxon>Vagococcus</taxon>
    </lineage>
</organism>
<gene>
    <name evidence="5" type="ORF">CBF28_08370</name>
</gene>
<evidence type="ECO:0000256" key="2">
    <source>
        <dbReference type="ARBA" id="ARBA00022801"/>
    </source>
</evidence>
<keyword evidence="2" id="KW-0378">Hydrolase</keyword>
<dbReference type="GO" id="GO:0004040">
    <property type="term" value="F:amidase activity"/>
    <property type="evidence" value="ECO:0007669"/>
    <property type="project" value="InterPro"/>
</dbReference>
<evidence type="ECO:0000256" key="1">
    <source>
        <dbReference type="ARBA" id="ARBA00010266"/>
    </source>
</evidence>
<feature type="domain" description="Mannosyl-glycoprotein endo-beta-N-acetylglucosamidase-like" evidence="4">
    <location>
        <begin position="364"/>
        <end position="517"/>
    </location>
</feature>
<dbReference type="SMART" id="SM00047">
    <property type="entry name" value="LYZ2"/>
    <property type="match status" value="2"/>
</dbReference>
<comment type="similarity">
    <text evidence="1">Belongs to the glycosyl hydrolase 73 family.</text>
</comment>
<evidence type="ECO:0000313" key="6">
    <source>
        <dbReference type="Proteomes" id="UP000288028"/>
    </source>
</evidence>
<evidence type="ECO:0000313" key="5">
    <source>
        <dbReference type="EMBL" id="RSU14158.1"/>
    </source>
</evidence>
<evidence type="ECO:0000256" key="3">
    <source>
        <dbReference type="SAM" id="MobiDB-lite"/>
    </source>
</evidence>
<evidence type="ECO:0000259" key="4">
    <source>
        <dbReference type="SMART" id="SM00047"/>
    </source>
</evidence>
<dbReference type="Gene3D" id="4.10.80.30">
    <property type="entry name" value="DNA polymerase, domain 6"/>
    <property type="match status" value="2"/>
</dbReference>
<dbReference type="PANTHER" id="PTHR33308:SF9">
    <property type="entry name" value="PEPTIDOGLYCAN HYDROLASE FLGJ"/>
    <property type="match status" value="1"/>
</dbReference>
<feature type="region of interest" description="Disordered" evidence="3">
    <location>
        <begin position="65"/>
        <end position="199"/>
    </location>
</feature>
<dbReference type="InterPro" id="IPR051056">
    <property type="entry name" value="Glycosyl_Hydrolase_73"/>
</dbReference>
<dbReference type="InterPro" id="IPR002901">
    <property type="entry name" value="MGlyc_endo_b_GlcNAc-like_dom"/>
</dbReference>
<feature type="domain" description="Mannosyl-glycoprotein endo-beta-N-acetylglucosamidase-like" evidence="4">
    <location>
        <begin position="196"/>
        <end position="356"/>
    </location>
</feature>
<feature type="compositionally biased region" description="Basic and acidic residues" evidence="3">
    <location>
        <begin position="163"/>
        <end position="181"/>
    </location>
</feature>
<protein>
    <recommendedName>
        <fullName evidence="4">Mannosyl-glycoprotein endo-beta-N-acetylglucosamidase-like domain-containing protein</fullName>
    </recommendedName>
</protein>
<dbReference type="AlphaFoldDB" id="A0A430B1H5"/>
<accession>A0A430B1H5</accession>
<dbReference type="PANTHER" id="PTHR33308">
    <property type="entry name" value="PEPTIDOGLYCAN HYDROLASE FLGJ"/>
    <property type="match status" value="1"/>
</dbReference>
<dbReference type="Gene3D" id="1.10.530.10">
    <property type="match status" value="2"/>
</dbReference>
<dbReference type="Pfam" id="PF01832">
    <property type="entry name" value="Glucosaminidase"/>
    <property type="match status" value="2"/>
</dbReference>
<dbReference type="EMBL" id="NGKB01000007">
    <property type="protein sequence ID" value="RSU14158.1"/>
    <property type="molecule type" value="Genomic_DNA"/>
</dbReference>
<feature type="compositionally biased region" description="Polar residues" evidence="3">
    <location>
        <begin position="65"/>
        <end position="83"/>
    </location>
</feature>
<dbReference type="Proteomes" id="UP000288028">
    <property type="component" value="Unassembled WGS sequence"/>
</dbReference>
<comment type="caution">
    <text evidence="5">The sequence shown here is derived from an EMBL/GenBank/DDBJ whole genome shotgun (WGS) entry which is preliminary data.</text>
</comment>
<dbReference type="RefSeq" id="WP_126793960.1">
    <property type="nucleotide sequence ID" value="NZ_CP060720.1"/>
</dbReference>
<dbReference type="OrthoDB" id="2155627at2"/>